<dbReference type="OrthoDB" id="426706at2759"/>
<organism evidence="1 2">
    <name type="scientific">Symbiodinium necroappetens</name>
    <dbReference type="NCBI Taxonomy" id="1628268"/>
    <lineage>
        <taxon>Eukaryota</taxon>
        <taxon>Sar</taxon>
        <taxon>Alveolata</taxon>
        <taxon>Dinophyceae</taxon>
        <taxon>Suessiales</taxon>
        <taxon>Symbiodiniaceae</taxon>
        <taxon>Symbiodinium</taxon>
    </lineage>
</organism>
<reference evidence="1" key="1">
    <citation type="submission" date="2021-02" db="EMBL/GenBank/DDBJ databases">
        <authorList>
            <person name="Dougan E. K."/>
            <person name="Rhodes N."/>
            <person name="Thang M."/>
            <person name="Chan C."/>
        </authorList>
    </citation>
    <scope>NUCLEOTIDE SEQUENCE</scope>
</reference>
<protein>
    <submittedName>
        <fullName evidence="1">Uncharacterized protein</fullName>
    </submittedName>
</protein>
<feature type="non-terminal residue" evidence="1">
    <location>
        <position position="1"/>
    </location>
</feature>
<dbReference type="EMBL" id="CAJNJA010097587">
    <property type="protein sequence ID" value="CAE7942746.1"/>
    <property type="molecule type" value="Genomic_DNA"/>
</dbReference>
<comment type="caution">
    <text evidence="1">The sequence shown here is derived from an EMBL/GenBank/DDBJ whole genome shotgun (WGS) entry which is preliminary data.</text>
</comment>
<sequence>EVHEMLKKHHGDFAKIELHLKRTSEKEKTAALGGGYVNESILKSIHGLLRKSAEHGADEWKAVLEEKFEMKKTDRTTTE</sequence>
<gene>
    <name evidence="1" type="ORF">SNEC2469_LOCUS34780</name>
</gene>
<accession>A0A813CF56</accession>
<evidence type="ECO:0000313" key="1">
    <source>
        <dbReference type="EMBL" id="CAE7942746.1"/>
    </source>
</evidence>
<dbReference type="Proteomes" id="UP000601435">
    <property type="component" value="Unassembled WGS sequence"/>
</dbReference>
<feature type="non-terminal residue" evidence="1">
    <location>
        <position position="79"/>
    </location>
</feature>
<dbReference type="AlphaFoldDB" id="A0A813CF56"/>
<evidence type="ECO:0000313" key="2">
    <source>
        <dbReference type="Proteomes" id="UP000601435"/>
    </source>
</evidence>
<proteinExistence type="predicted"/>
<keyword evidence="2" id="KW-1185">Reference proteome</keyword>
<name>A0A813CF56_9DINO</name>